<dbReference type="SUPFAM" id="SSF56204">
    <property type="entry name" value="Hect, E3 ligase catalytic domain"/>
    <property type="match status" value="1"/>
</dbReference>
<dbReference type="OrthoDB" id="2384350at2759"/>
<dbReference type="AlphaFoldDB" id="A0A7D9IH59"/>
<dbReference type="InterPro" id="IPR000569">
    <property type="entry name" value="HECT_dom"/>
</dbReference>
<organism evidence="3 4">
    <name type="scientific">Paramuricea clavata</name>
    <name type="common">Red gorgonian</name>
    <name type="synonym">Violescent sea-whip</name>
    <dbReference type="NCBI Taxonomy" id="317549"/>
    <lineage>
        <taxon>Eukaryota</taxon>
        <taxon>Metazoa</taxon>
        <taxon>Cnidaria</taxon>
        <taxon>Anthozoa</taxon>
        <taxon>Octocorallia</taxon>
        <taxon>Malacalcyonacea</taxon>
        <taxon>Plexauridae</taxon>
        <taxon>Paramuricea</taxon>
    </lineage>
</organism>
<dbReference type="Gene3D" id="3.30.2410.10">
    <property type="entry name" value="Hect, E3 ligase catalytic domain"/>
    <property type="match status" value="1"/>
</dbReference>
<sequence length="176" mass="20026">MVESLLKQYFVYGVHAEISQFFQGLNSIGNLGDMITGNKMLFCLILGNQHQRLTKALFMSLYELHRSEVGSNKREREDSTIYCFEVFLQDLEEGEVAGLTLEDLLVFITAADCVPPLGFHKLITIDFYDFEGSIRRRPYASTCGLYFFLPRGFENPSDFSNFVKEALLECKGFGKG</sequence>
<comment type="caution">
    <text evidence="3">The sequence shown here is derived from an EMBL/GenBank/DDBJ whole genome shotgun (WGS) entry which is preliminary data.</text>
</comment>
<evidence type="ECO:0000259" key="2">
    <source>
        <dbReference type="Pfam" id="PF00632"/>
    </source>
</evidence>
<dbReference type="InterPro" id="IPR035983">
    <property type="entry name" value="Hect_E3_ubiquitin_ligase"/>
</dbReference>
<accession>A0A7D9IH59</accession>
<feature type="domain" description="HECT" evidence="2">
    <location>
        <begin position="3"/>
        <end position="174"/>
    </location>
</feature>
<evidence type="ECO:0000313" key="4">
    <source>
        <dbReference type="Proteomes" id="UP001152795"/>
    </source>
</evidence>
<dbReference type="GO" id="GO:0016874">
    <property type="term" value="F:ligase activity"/>
    <property type="evidence" value="ECO:0007669"/>
    <property type="project" value="UniProtKB-KW"/>
</dbReference>
<evidence type="ECO:0000256" key="1">
    <source>
        <dbReference type="ARBA" id="ARBA00022786"/>
    </source>
</evidence>
<proteinExistence type="predicted"/>
<protein>
    <submittedName>
        <fullName evidence="3">G2 M phase-specific E3 ubiquitin- ligase-like</fullName>
    </submittedName>
</protein>
<gene>
    <name evidence="3" type="ORF">PACLA_8A002640</name>
</gene>
<dbReference type="Pfam" id="PF00632">
    <property type="entry name" value="HECT"/>
    <property type="match status" value="1"/>
</dbReference>
<reference evidence="3" key="1">
    <citation type="submission" date="2020-04" db="EMBL/GenBank/DDBJ databases">
        <authorList>
            <person name="Alioto T."/>
            <person name="Alioto T."/>
            <person name="Gomez Garrido J."/>
        </authorList>
    </citation>
    <scope>NUCLEOTIDE SEQUENCE</scope>
    <source>
        <strain evidence="3">A484AB</strain>
    </source>
</reference>
<name>A0A7D9IH59_PARCT</name>
<evidence type="ECO:0000313" key="3">
    <source>
        <dbReference type="EMBL" id="CAB4009411.1"/>
    </source>
</evidence>
<dbReference type="Proteomes" id="UP001152795">
    <property type="component" value="Unassembled WGS sequence"/>
</dbReference>
<keyword evidence="1" id="KW-0833">Ubl conjugation pathway</keyword>
<dbReference type="EMBL" id="CACRXK020006443">
    <property type="protein sequence ID" value="CAB4009411.1"/>
    <property type="molecule type" value="Genomic_DNA"/>
</dbReference>
<dbReference type="GO" id="GO:0004842">
    <property type="term" value="F:ubiquitin-protein transferase activity"/>
    <property type="evidence" value="ECO:0007669"/>
    <property type="project" value="InterPro"/>
</dbReference>
<keyword evidence="3" id="KW-0436">Ligase</keyword>
<keyword evidence="4" id="KW-1185">Reference proteome</keyword>